<dbReference type="FunFam" id="1.25.40.10:FF:000344">
    <property type="entry name" value="Pentatricopeptide repeat-containing protein"/>
    <property type="match status" value="2"/>
</dbReference>
<proteinExistence type="predicted"/>
<dbReference type="InterPro" id="IPR046848">
    <property type="entry name" value="E_motif"/>
</dbReference>
<feature type="repeat" description="PPR" evidence="2">
    <location>
        <begin position="628"/>
        <end position="662"/>
    </location>
</feature>
<keyword evidence="1" id="KW-0677">Repeat</keyword>
<dbReference type="SUPFAM" id="SSF48452">
    <property type="entry name" value="TPR-like"/>
    <property type="match status" value="2"/>
</dbReference>
<dbReference type="Pfam" id="PF12854">
    <property type="entry name" value="PPR_1"/>
    <property type="match status" value="3"/>
</dbReference>
<dbReference type="FunFam" id="1.25.40.10:FF:000090">
    <property type="entry name" value="Pentatricopeptide repeat-containing protein, chloroplastic"/>
    <property type="match status" value="2"/>
</dbReference>
<dbReference type="Pfam" id="PF01535">
    <property type="entry name" value="PPR"/>
    <property type="match status" value="13"/>
</dbReference>
<feature type="repeat" description="PPR" evidence="2">
    <location>
        <begin position="194"/>
        <end position="228"/>
    </location>
</feature>
<feature type="repeat" description="PPR" evidence="2">
    <location>
        <begin position="355"/>
        <end position="389"/>
    </location>
</feature>
<feature type="repeat" description="PPR" evidence="2">
    <location>
        <begin position="59"/>
        <end position="93"/>
    </location>
</feature>
<reference evidence="3 4" key="1">
    <citation type="submission" date="2019-04" db="EMBL/GenBank/DDBJ databases">
        <title>An improved genome assembly and genetic linkage map for asparagus bean, Vigna unguiculata ssp. sesquipedialis.</title>
        <authorList>
            <person name="Xia Q."/>
            <person name="Zhang R."/>
            <person name="Dong Y."/>
        </authorList>
    </citation>
    <scope>NUCLEOTIDE SEQUENCE [LARGE SCALE GENOMIC DNA]</scope>
    <source>
        <tissue evidence="3">Leaf</tissue>
    </source>
</reference>
<accession>A0A4D6KY28</accession>
<dbReference type="EMBL" id="CP039346">
    <property type="protein sequence ID" value="QCD81643.1"/>
    <property type="molecule type" value="Genomic_DNA"/>
</dbReference>
<dbReference type="GO" id="GO:0009451">
    <property type="term" value="P:RNA modification"/>
    <property type="evidence" value="ECO:0007669"/>
    <property type="project" value="InterPro"/>
</dbReference>
<feature type="repeat" description="PPR" evidence="2">
    <location>
        <begin position="1068"/>
        <end position="1102"/>
    </location>
</feature>
<keyword evidence="3" id="KW-0378">Hydrolase</keyword>
<evidence type="ECO:0000256" key="2">
    <source>
        <dbReference type="PROSITE-ProRule" id="PRU00708"/>
    </source>
</evidence>
<dbReference type="InterPro" id="IPR011990">
    <property type="entry name" value="TPR-like_helical_dom_sf"/>
</dbReference>
<dbReference type="PROSITE" id="PS51375">
    <property type="entry name" value="PPR"/>
    <property type="match status" value="17"/>
</dbReference>
<keyword evidence="3" id="KW-0255">Endonuclease</keyword>
<evidence type="ECO:0000256" key="1">
    <source>
        <dbReference type="ARBA" id="ARBA00022737"/>
    </source>
</evidence>
<dbReference type="InterPro" id="IPR046960">
    <property type="entry name" value="PPR_At4g14850-like_plant"/>
</dbReference>
<dbReference type="GO" id="GO:0003723">
    <property type="term" value="F:RNA binding"/>
    <property type="evidence" value="ECO:0007669"/>
    <property type="project" value="InterPro"/>
</dbReference>
<organism evidence="3 4">
    <name type="scientific">Vigna unguiculata</name>
    <name type="common">Cowpea</name>
    <dbReference type="NCBI Taxonomy" id="3917"/>
    <lineage>
        <taxon>Eukaryota</taxon>
        <taxon>Viridiplantae</taxon>
        <taxon>Streptophyta</taxon>
        <taxon>Embryophyta</taxon>
        <taxon>Tracheophyta</taxon>
        <taxon>Spermatophyta</taxon>
        <taxon>Magnoliopsida</taxon>
        <taxon>eudicotyledons</taxon>
        <taxon>Gunneridae</taxon>
        <taxon>Pentapetalae</taxon>
        <taxon>rosids</taxon>
        <taxon>fabids</taxon>
        <taxon>Fabales</taxon>
        <taxon>Fabaceae</taxon>
        <taxon>Papilionoideae</taxon>
        <taxon>50 kb inversion clade</taxon>
        <taxon>NPAAA clade</taxon>
        <taxon>indigoferoid/millettioid clade</taxon>
        <taxon>Phaseoleae</taxon>
        <taxon>Vigna</taxon>
    </lineage>
</organism>
<feature type="repeat" description="PPR" evidence="2">
    <location>
        <begin position="22"/>
        <end position="56"/>
    </location>
</feature>
<keyword evidence="3" id="KW-0540">Nuclease</keyword>
<evidence type="ECO:0000313" key="4">
    <source>
        <dbReference type="Proteomes" id="UP000501690"/>
    </source>
</evidence>
<feature type="repeat" description="PPR" evidence="2">
    <location>
        <begin position="456"/>
        <end position="490"/>
    </location>
</feature>
<name>A0A4D6KY28_VIGUN</name>
<keyword evidence="4" id="KW-1185">Reference proteome</keyword>
<gene>
    <name evidence="3" type="ORF">DEO72_LG2g1973</name>
</gene>
<feature type="repeat" description="PPR" evidence="2">
    <location>
        <begin position="1240"/>
        <end position="1274"/>
    </location>
</feature>
<feature type="repeat" description="PPR" evidence="2">
    <location>
        <begin position="1337"/>
        <end position="1371"/>
    </location>
</feature>
<protein>
    <submittedName>
        <fullName evidence="3">Structure-specific endonuclease subunit SLX1</fullName>
    </submittedName>
</protein>
<dbReference type="InterPro" id="IPR002885">
    <property type="entry name" value="PPR_rpt"/>
</dbReference>
<dbReference type="Pfam" id="PF13041">
    <property type="entry name" value="PPR_2"/>
    <property type="match status" value="5"/>
</dbReference>
<feature type="repeat" description="PPR" evidence="2">
    <location>
        <begin position="760"/>
        <end position="795"/>
    </location>
</feature>
<feature type="repeat" description="PPR" evidence="2">
    <location>
        <begin position="493"/>
        <end position="527"/>
    </location>
</feature>
<dbReference type="Proteomes" id="UP000501690">
    <property type="component" value="Linkage Group LG2"/>
</dbReference>
<feature type="repeat" description="PPR" evidence="2">
    <location>
        <begin position="967"/>
        <end position="1001"/>
    </location>
</feature>
<dbReference type="NCBIfam" id="TIGR00756">
    <property type="entry name" value="PPR"/>
    <property type="match status" value="16"/>
</dbReference>
<feature type="repeat" description="PPR" evidence="2">
    <location>
        <begin position="725"/>
        <end position="759"/>
    </location>
</feature>
<evidence type="ECO:0000313" key="3">
    <source>
        <dbReference type="EMBL" id="QCD81643.1"/>
    </source>
</evidence>
<dbReference type="PANTHER" id="PTHR47926">
    <property type="entry name" value="PENTATRICOPEPTIDE REPEAT-CONTAINING PROTEIN"/>
    <property type="match status" value="1"/>
</dbReference>
<dbReference type="GO" id="GO:0004519">
    <property type="term" value="F:endonuclease activity"/>
    <property type="evidence" value="ECO:0007669"/>
    <property type="project" value="UniProtKB-KW"/>
</dbReference>
<sequence>MYSKCGDVWSAKQVFDEMPERDVFSWNSMMSAYVCNGLPQRAVEVFRVMKRDGCECALDVVTWNTLMDAYCRMGMCCEAWRAFGEIEVPNVISWTILISGYASVGRHDVSLGIFRKMMNVGMVSPDVDALSGVLVSCRSLGALASGMEVHGYGLKIMCGDVFYRSAGAALVTLYAGCGRLDRADIVFRRMDKSDAVTWNAMILSLIDVGLGDLALECFRKMQERGVRIDGTTVSTILPVCDLRCGKEMHAYVRKCCLSSVILVNNALVHMYSVRGCIAYAFAVFSTMVAKDLVSWNTIIGGACKTLNQAKQLHTYILQTTSHRNPFFVTKLIQIYADFNDLRSALALLQQLSHPNVFAFTSILSFYSKHGYPHQCIQTYAKLRQNGVVPDGYVFPKVLKACAQLSCLGTGTVVYKDVIVLGAESNLQVRNSVLDMYSKCGDVWSAKQVFDEMPERDVFSWNSMMSAYVCNGLPQRAVEVFRVMKRDGCECALDVVTWNTLMDAYCRMGMCCEAWRAFGEIEVPNVISWTILISGYASVGRHDVSLGIFRKMMNVGMVSPDVDALSGVLVSCRSLGALASGMEVHGYGLKIMCGDVFYRSAGAALVTLYAGCGRLDRADIVFRRMDKSDAVTWNAMILSLIDVGLGDLALECFRKMQERGVRIDGTTVSTILPVCDLRCGKEMHAYVRKCCLSSVILVNNALVHMYSVRGCIAYAFAVFSTMVAKDLVSWNTIIGGFGTHGLGQTALKLLQEMSDSGVRPDLVTFSCVLSACSHSGLVDEGIKLFYRMTKDLGLTPVREHFSCVVDMLARAGRLEEAFDFINQMPQEPDKHVWGALLAACQEHQNVSVGKVAAEKLISLEPQEAGHYVTLSNIYSRAGRWDDAAIVRRRMQGHALPKPSGHSLNHTHSFNSLLRACKTLNQAKQLHTYILQTTSHRNPFFVTKLIQIYADFNDLRSALALLQQLSHPNVFAFTSILSFYSKHGYPHQCIQTYAKLRQNGVVPDGYVFPKVLKACAQLSCLGTGTVVYKDVIVLGAESNLQVRNSVLDMYSKCGDVWSAKQVFDEMPERDVFSWNSMMSAYVCNGLPQRAVEVFRVMKRDGCECALDVVTWNTLMDAYCRMGMCCEAWRAFGEIEVPNVISWTILISGYASVGRHDVSLGIFRKMMNVGMVSPDVDALSGVLVSCRSLGALASGMEVHGYGLKIMCGDVFYRSAGAALVTLYAGCGRLDRADIVFRRMDKSDAVTWNAMILSLIDVGLGDLALECFRKMQERGVRIDGTTVSTILPVCDLRCGKEMHAYVRKCCLSSVILVNNALVHMYSVRGCIAYAFAVFSTMVAKDLVSWNTIIGGFGTHGLGQTALKLLQEMSDSGVRPDLVTFSCVLSACSHSGLVDEGIKLFYRMTKDLGLTPVREHFSCVVDMLARAGRLEEAFDFINQMPQEPDKHVWGALLAACQEHQNVSVGKVAAEKLISLEPQEAGHYVTLSNIYSRAGRWDDAAIVRRRMQGHALPKPSGHSLVGIGS</sequence>
<feature type="repeat" description="PPR" evidence="2">
    <location>
        <begin position="1037"/>
        <end position="1067"/>
    </location>
</feature>
<feature type="repeat" description="PPR" evidence="2">
    <location>
        <begin position="1105"/>
        <end position="1139"/>
    </location>
</feature>
<dbReference type="Pfam" id="PF20431">
    <property type="entry name" value="E_motif"/>
    <property type="match status" value="2"/>
</dbReference>
<feature type="repeat" description="PPR" evidence="2">
    <location>
        <begin position="425"/>
        <end position="455"/>
    </location>
</feature>
<dbReference type="Gene3D" id="1.25.40.10">
    <property type="entry name" value="Tetratricopeptide repeat domain"/>
    <property type="match status" value="14"/>
</dbReference>
<feature type="repeat" description="PPR" evidence="2">
    <location>
        <begin position="1372"/>
        <end position="1407"/>
    </location>
</feature>